<keyword evidence="3" id="KW-1185">Reference proteome</keyword>
<proteinExistence type="predicted"/>
<dbReference type="PANTHER" id="PTHR10334">
    <property type="entry name" value="CYSTEINE-RICH SECRETORY PROTEIN-RELATED"/>
    <property type="match status" value="1"/>
</dbReference>
<name>A0A913XHA7_EXADI</name>
<dbReference type="InterPro" id="IPR014044">
    <property type="entry name" value="CAP_dom"/>
</dbReference>
<dbReference type="RefSeq" id="XP_020904389.1">
    <property type="nucleotide sequence ID" value="XM_021048730.2"/>
</dbReference>
<dbReference type="OMA" id="RTHNAYR"/>
<dbReference type="OrthoDB" id="43654at2759"/>
<sequence>MSNELNIHVIDCDDVCQSECVRTHNAYRLNYGVPPLLFNRQLAKQAQTQIDKGILAHSDWVKTKGGENIAWGSIFPTFISAIKSWHDEKSHFDFETGKSKGENHVIRNFIQLVWKGASKIGCARGTLYGKPWYIVHYDKAPNMDDPDAVQENIGKPKEEDVNWFRDSSPFAKDFENPTTV</sequence>
<dbReference type="Gene3D" id="3.40.33.10">
    <property type="entry name" value="CAP"/>
    <property type="match status" value="1"/>
</dbReference>
<dbReference type="SMART" id="SM00198">
    <property type="entry name" value="SCP"/>
    <property type="match status" value="1"/>
</dbReference>
<evidence type="ECO:0000313" key="2">
    <source>
        <dbReference type="EnsemblMetazoa" id="XP_020904389.1"/>
    </source>
</evidence>
<dbReference type="InterPro" id="IPR001283">
    <property type="entry name" value="CRISP-related"/>
</dbReference>
<dbReference type="KEGG" id="epa:110242715"/>
<evidence type="ECO:0000313" key="3">
    <source>
        <dbReference type="Proteomes" id="UP000887567"/>
    </source>
</evidence>
<dbReference type="Proteomes" id="UP000887567">
    <property type="component" value="Unplaced"/>
</dbReference>
<dbReference type="GeneID" id="110242715"/>
<protein>
    <recommendedName>
        <fullName evidence="1">SCP domain-containing protein</fullName>
    </recommendedName>
</protein>
<dbReference type="SUPFAM" id="SSF55797">
    <property type="entry name" value="PR-1-like"/>
    <property type="match status" value="1"/>
</dbReference>
<dbReference type="InterPro" id="IPR035940">
    <property type="entry name" value="CAP_sf"/>
</dbReference>
<reference evidence="2" key="1">
    <citation type="submission" date="2022-11" db="UniProtKB">
        <authorList>
            <consortium name="EnsemblMetazoa"/>
        </authorList>
    </citation>
    <scope>IDENTIFICATION</scope>
</reference>
<dbReference type="EnsemblMetazoa" id="XM_021048730.2">
    <property type="protein sequence ID" value="XP_020904389.1"/>
    <property type="gene ID" value="LOC110242715"/>
</dbReference>
<feature type="domain" description="SCP" evidence="1">
    <location>
        <begin position="15"/>
        <end position="145"/>
    </location>
</feature>
<dbReference type="AlphaFoldDB" id="A0A913XHA7"/>
<evidence type="ECO:0000259" key="1">
    <source>
        <dbReference type="SMART" id="SM00198"/>
    </source>
</evidence>
<dbReference type="Pfam" id="PF00188">
    <property type="entry name" value="CAP"/>
    <property type="match status" value="1"/>
</dbReference>
<organism evidence="2 3">
    <name type="scientific">Exaiptasia diaphana</name>
    <name type="common">Tropical sea anemone</name>
    <name type="synonym">Aiptasia pulchella</name>
    <dbReference type="NCBI Taxonomy" id="2652724"/>
    <lineage>
        <taxon>Eukaryota</taxon>
        <taxon>Metazoa</taxon>
        <taxon>Cnidaria</taxon>
        <taxon>Anthozoa</taxon>
        <taxon>Hexacorallia</taxon>
        <taxon>Actiniaria</taxon>
        <taxon>Aiptasiidae</taxon>
        <taxon>Exaiptasia</taxon>
    </lineage>
</organism>
<accession>A0A913XHA7</accession>